<keyword evidence="9 11" id="KW-0472">Membrane</keyword>
<name>A0AAN8JHF9_PATCE</name>
<dbReference type="EMBL" id="JAZGQO010000010">
    <property type="protein sequence ID" value="KAK6176409.1"/>
    <property type="molecule type" value="Genomic_DNA"/>
</dbReference>
<keyword evidence="13" id="KW-1185">Reference proteome</keyword>
<accession>A0AAN8JHF9</accession>
<keyword evidence="10" id="KW-0675">Receptor</keyword>
<evidence type="ECO:0000256" key="9">
    <source>
        <dbReference type="ARBA" id="ARBA00023136"/>
    </source>
</evidence>
<dbReference type="InterPro" id="IPR027417">
    <property type="entry name" value="P-loop_NTPase"/>
</dbReference>
<keyword evidence="4 11" id="KW-0812">Transmembrane</keyword>
<keyword evidence="6" id="KW-0256">Endoplasmic reticulum</keyword>
<dbReference type="SMART" id="SM00177">
    <property type="entry name" value="ARF"/>
    <property type="match status" value="1"/>
</dbReference>
<comment type="similarity">
    <text evidence="2">Belongs to the SRP receptor beta subunit family.</text>
</comment>
<dbReference type="GO" id="GO:0005789">
    <property type="term" value="C:endoplasmic reticulum membrane"/>
    <property type="evidence" value="ECO:0007669"/>
    <property type="project" value="UniProtKB-SubCell"/>
</dbReference>
<evidence type="ECO:0000256" key="4">
    <source>
        <dbReference type="ARBA" id="ARBA00022692"/>
    </source>
</evidence>
<protein>
    <recommendedName>
        <fullName evidence="3">Signal recognition particle receptor subunit beta</fullName>
    </recommendedName>
</protein>
<dbReference type="AlphaFoldDB" id="A0AAN8JHF9"/>
<evidence type="ECO:0000256" key="6">
    <source>
        <dbReference type="ARBA" id="ARBA00022824"/>
    </source>
</evidence>
<dbReference type="Gene3D" id="3.40.50.300">
    <property type="entry name" value="P-loop containing nucleotide triphosphate hydrolases"/>
    <property type="match status" value="1"/>
</dbReference>
<dbReference type="CDD" id="cd04105">
    <property type="entry name" value="SR_beta"/>
    <property type="match status" value="1"/>
</dbReference>
<dbReference type="InterPro" id="IPR024156">
    <property type="entry name" value="Small_GTPase_ARF"/>
</dbReference>
<keyword evidence="8" id="KW-0342">GTP-binding</keyword>
<feature type="transmembrane region" description="Helical" evidence="11">
    <location>
        <begin position="26"/>
        <end position="46"/>
    </location>
</feature>
<evidence type="ECO:0000256" key="11">
    <source>
        <dbReference type="SAM" id="Phobius"/>
    </source>
</evidence>
<evidence type="ECO:0000256" key="7">
    <source>
        <dbReference type="ARBA" id="ARBA00022989"/>
    </source>
</evidence>
<dbReference type="InterPro" id="IPR019009">
    <property type="entry name" value="SRP_receptor_beta_su"/>
</dbReference>
<evidence type="ECO:0000313" key="13">
    <source>
        <dbReference type="Proteomes" id="UP001347796"/>
    </source>
</evidence>
<comment type="subcellular location">
    <subcellularLocation>
        <location evidence="1">Endoplasmic reticulum membrane</location>
        <topology evidence="1">Single-pass membrane protein</topology>
    </subcellularLocation>
</comment>
<dbReference type="Proteomes" id="UP001347796">
    <property type="component" value="Unassembled WGS sequence"/>
</dbReference>
<keyword evidence="7 11" id="KW-1133">Transmembrane helix</keyword>
<dbReference type="PROSITE" id="PS51417">
    <property type="entry name" value="ARF"/>
    <property type="match status" value="1"/>
</dbReference>
<dbReference type="GO" id="GO:0005525">
    <property type="term" value="F:GTP binding"/>
    <property type="evidence" value="ECO:0007669"/>
    <property type="project" value="UniProtKB-KW"/>
</dbReference>
<evidence type="ECO:0000256" key="2">
    <source>
        <dbReference type="ARBA" id="ARBA00005619"/>
    </source>
</evidence>
<evidence type="ECO:0000256" key="3">
    <source>
        <dbReference type="ARBA" id="ARBA00020256"/>
    </source>
</evidence>
<evidence type="ECO:0000256" key="10">
    <source>
        <dbReference type="ARBA" id="ARBA00023170"/>
    </source>
</evidence>
<proteinExistence type="inferred from homology"/>
<evidence type="ECO:0000313" key="12">
    <source>
        <dbReference type="EMBL" id="KAK6176409.1"/>
    </source>
</evidence>
<keyword evidence="5" id="KW-0547">Nucleotide-binding</keyword>
<dbReference type="Pfam" id="PF09439">
    <property type="entry name" value="SRPRB"/>
    <property type="match status" value="1"/>
</dbReference>
<reference evidence="12 13" key="1">
    <citation type="submission" date="2024-01" db="EMBL/GenBank/DDBJ databases">
        <title>The genome of the rayed Mediterranean limpet Patella caerulea (Linnaeus, 1758).</title>
        <authorList>
            <person name="Anh-Thu Weber A."/>
            <person name="Halstead-Nussloch G."/>
        </authorList>
    </citation>
    <scope>NUCLEOTIDE SEQUENCE [LARGE SCALE GENOMIC DNA]</scope>
    <source>
        <strain evidence="12">AATW-2023a</strain>
        <tissue evidence="12">Whole specimen</tissue>
    </source>
</reference>
<dbReference type="PANTHER" id="PTHR11711">
    <property type="entry name" value="ADP RIBOSYLATION FACTOR-RELATED"/>
    <property type="match status" value="1"/>
</dbReference>
<sequence>MANMANTMEEVVAYVTDGIEKQDPTVIGILVGILVVFVSVVLMIIFGRSSNKRSGVLVLGICDAGKTLLFNRLVNGNYKQTYTSMATNSNYFNIPNKNKRLRMLDLPGYERIRGPNLDENKSLARGIIYVVDSSTIQKEIKEVAGYLYTILSDGTISHNRPPVLIACNKQDLTLAKGSKVIRAQLEKEMNTLRVTRGAALQGQDNTSNNNSYLGKRNKDFEFGDLSPISVEFVECSCGKDDTSKVNLDEVKNWLETIA</sequence>
<gene>
    <name evidence="12" type="ORF">SNE40_014700</name>
</gene>
<organism evidence="12 13">
    <name type="scientific">Patella caerulea</name>
    <name type="common">Rayed Mediterranean limpet</name>
    <dbReference type="NCBI Taxonomy" id="87958"/>
    <lineage>
        <taxon>Eukaryota</taxon>
        <taxon>Metazoa</taxon>
        <taxon>Spiralia</taxon>
        <taxon>Lophotrochozoa</taxon>
        <taxon>Mollusca</taxon>
        <taxon>Gastropoda</taxon>
        <taxon>Patellogastropoda</taxon>
        <taxon>Patelloidea</taxon>
        <taxon>Patellidae</taxon>
        <taxon>Patella</taxon>
    </lineage>
</organism>
<evidence type="ECO:0000256" key="1">
    <source>
        <dbReference type="ARBA" id="ARBA00004389"/>
    </source>
</evidence>
<dbReference type="SUPFAM" id="SSF52540">
    <property type="entry name" value="P-loop containing nucleoside triphosphate hydrolases"/>
    <property type="match status" value="1"/>
</dbReference>
<evidence type="ECO:0000256" key="8">
    <source>
        <dbReference type="ARBA" id="ARBA00023134"/>
    </source>
</evidence>
<evidence type="ECO:0000256" key="5">
    <source>
        <dbReference type="ARBA" id="ARBA00022741"/>
    </source>
</evidence>
<comment type="caution">
    <text evidence="12">The sequence shown here is derived from an EMBL/GenBank/DDBJ whole genome shotgun (WGS) entry which is preliminary data.</text>
</comment>